<reference evidence="1 2" key="1">
    <citation type="submission" date="2015-11" db="EMBL/GenBank/DDBJ databases">
        <title>Genomic analysis of 38 Legionella species identifies large and diverse effector repertoires.</title>
        <authorList>
            <person name="Burstein D."/>
            <person name="Amaro F."/>
            <person name="Zusman T."/>
            <person name="Lifshitz Z."/>
            <person name="Cohen O."/>
            <person name="Gilbert J.A."/>
            <person name="Pupko T."/>
            <person name="Shuman H.A."/>
            <person name="Segal G."/>
        </authorList>
    </citation>
    <scope>NUCLEOTIDE SEQUENCE [LARGE SCALE GENOMIC DNA]</scope>
    <source>
        <strain evidence="1 2">ATCC 49505</strain>
    </source>
</reference>
<dbReference type="RefSeq" id="WP_058529274.1">
    <property type="nucleotide sequence ID" value="NZ_CAAAHZ010000003.1"/>
</dbReference>
<gene>
    <name evidence="1" type="ORF">Llon_1276</name>
</gene>
<sequence>MSFINSYIEAFAKDNFNPNNKVHKARFARIQQNQALQAIHFLDEFLAIEEGKELETTRIGYWPLNKKHCSWRTKAYLVIVPANC</sequence>
<name>A0A0W0VM32_9GAMM</name>
<proteinExistence type="predicted"/>
<keyword evidence="2" id="KW-1185">Reference proteome</keyword>
<protein>
    <submittedName>
        <fullName evidence="1">Uncharacterized protein</fullName>
    </submittedName>
</protein>
<dbReference type="STRING" id="45068.Llon_1276"/>
<organism evidence="1 2">
    <name type="scientific">Legionella londiniensis</name>
    <dbReference type="NCBI Taxonomy" id="45068"/>
    <lineage>
        <taxon>Bacteria</taxon>
        <taxon>Pseudomonadati</taxon>
        <taxon>Pseudomonadota</taxon>
        <taxon>Gammaproteobacteria</taxon>
        <taxon>Legionellales</taxon>
        <taxon>Legionellaceae</taxon>
        <taxon>Legionella</taxon>
    </lineage>
</organism>
<comment type="caution">
    <text evidence="1">The sequence shown here is derived from an EMBL/GenBank/DDBJ whole genome shotgun (WGS) entry which is preliminary data.</text>
</comment>
<dbReference type="PATRIC" id="fig|45068.5.peg.1381"/>
<evidence type="ECO:0000313" key="1">
    <source>
        <dbReference type="EMBL" id="KTD21178.1"/>
    </source>
</evidence>
<accession>A0A0W0VM32</accession>
<evidence type="ECO:0000313" key="2">
    <source>
        <dbReference type="Proteomes" id="UP000054997"/>
    </source>
</evidence>
<dbReference type="Proteomes" id="UP000054997">
    <property type="component" value="Unassembled WGS sequence"/>
</dbReference>
<dbReference type="AlphaFoldDB" id="A0A0W0VM32"/>
<dbReference type="EMBL" id="LNYK01000016">
    <property type="protein sequence ID" value="KTD21178.1"/>
    <property type="molecule type" value="Genomic_DNA"/>
</dbReference>